<feature type="domain" description="Thioesterase" evidence="2">
    <location>
        <begin position="55"/>
        <end position="127"/>
    </location>
</feature>
<name>A0ABY4DWZ0_9NEIS</name>
<dbReference type="Pfam" id="PF03061">
    <property type="entry name" value="4HBT"/>
    <property type="match status" value="1"/>
</dbReference>
<dbReference type="PANTHER" id="PTHR43240:SF7">
    <property type="entry name" value="BLR7284 PROTEIN"/>
    <property type="match status" value="1"/>
</dbReference>
<evidence type="ECO:0000313" key="3">
    <source>
        <dbReference type="EMBL" id="UOO88042.1"/>
    </source>
</evidence>
<keyword evidence="4" id="KW-1185">Reference proteome</keyword>
<dbReference type="Gene3D" id="3.10.129.10">
    <property type="entry name" value="Hotdog Thioesterase"/>
    <property type="match status" value="1"/>
</dbReference>
<dbReference type="Proteomes" id="UP000832011">
    <property type="component" value="Chromosome"/>
</dbReference>
<dbReference type="NCBIfam" id="TIGR00369">
    <property type="entry name" value="unchar_dom_1"/>
    <property type="match status" value="1"/>
</dbReference>
<sequence>MTDAVNAKVYSTLSHHYLQLPHCLALGLRFEHADNRSQTLSVDWRDDVLGNHDTQVLHGGVITTLVDVSSATAVAAHLPDFETLATLDMRIDYLHAATPHQRVYATSDCYRLSGQVAFVRTVCYHENDSDNPIALGTATFMRSPIPAHLKELIK</sequence>
<keyword evidence="1" id="KW-0378">Hydrolase</keyword>
<evidence type="ECO:0000256" key="1">
    <source>
        <dbReference type="ARBA" id="ARBA00022801"/>
    </source>
</evidence>
<accession>A0ABY4DWZ0</accession>
<evidence type="ECO:0000313" key="4">
    <source>
        <dbReference type="Proteomes" id="UP000832011"/>
    </source>
</evidence>
<evidence type="ECO:0000259" key="2">
    <source>
        <dbReference type="Pfam" id="PF03061"/>
    </source>
</evidence>
<dbReference type="InterPro" id="IPR003736">
    <property type="entry name" value="PAAI_dom"/>
</dbReference>
<dbReference type="RefSeq" id="WP_058356524.1">
    <property type="nucleotide sequence ID" value="NZ_CABKVG010000009.1"/>
</dbReference>
<gene>
    <name evidence="3" type="ORF">LVJ82_11130</name>
</gene>
<dbReference type="PANTHER" id="PTHR43240">
    <property type="entry name" value="1,4-DIHYDROXY-2-NAPHTHOYL-COA THIOESTERASE 1"/>
    <property type="match status" value="1"/>
</dbReference>
<dbReference type="SUPFAM" id="SSF54637">
    <property type="entry name" value="Thioesterase/thiol ester dehydrase-isomerase"/>
    <property type="match status" value="1"/>
</dbReference>
<proteinExistence type="predicted"/>
<protein>
    <submittedName>
        <fullName evidence="3">PaaI family thioesterase</fullName>
    </submittedName>
</protein>
<dbReference type="InterPro" id="IPR029069">
    <property type="entry name" value="HotDog_dom_sf"/>
</dbReference>
<dbReference type="CDD" id="cd03443">
    <property type="entry name" value="PaaI_thioesterase"/>
    <property type="match status" value="1"/>
</dbReference>
<dbReference type="InterPro" id="IPR006683">
    <property type="entry name" value="Thioestr_dom"/>
</dbReference>
<organism evidence="3 4">
    <name type="scientific">Vitreoscilla massiliensis</name>
    <dbReference type="NCBI Taxonomy" id="1689272"/>
    <lineage>
        <taxon>Bacteria</taxon>
        <taxon>Pseudomonadati</taxon>
        <taxon>Pseudomonadota</taxon>
        <taxon>Betaproteobacteria</taxon>
        <taxon>Neisseriales</taxon>
        <taxon>Neisseriaceae</taxon>
        <taxon>Vitreoscilla</taxon>
    </lineage>
</organism>
<dbReference type="EMBL" id="CP091511">
    <property type="protein sequence ID" value="UOO88042.1"/>
    <property type="molecule type" value="Genomic_DNA"/>
</dbReference>
<reference evidence="3 4" key="1">
    <citation type="journal article" date="2022" name="Res Sq">
        <title>Evolution of multicellular longitudinally dividing oral cavity symbionts (Neisseriaceae).</title>
        <authorList>
            <person name="Nyongesa S."/>
            <person name="Weber P."/>
            <person name="Bernet E."/>
            <person name="Pullido F."/>
            <person name="Nieckarz M."/>
            <person name="Delaby M."/>
            <person name="Nieves C."/>
            <person name="Viehboeck T."/>
            <person name="Krause N."/>
            <person name="Rivera-Millot A."/>
            <person name="Nakamura A."/>
            <person name="Vischer N."/>
            <person name="VanNieuwenhze M."/>
            <person name="Brun Y."/>
            <person name="Cava F."/>
            <person name="Bulgheresi S."/>
            <person name="Veyrier F."/>
        </authorList>
    </citation>
    <scope>NUCLEOTIDE SEQUENCE [LARGE SCALE GENOMIC DNA]</scope>
    <source>
        <strain evidence="3 4">SN4</strain>
    </source>
</reference>